<dbReference type="CDD" id="cd14686">
    <property type="entry name" value="bZIP"/>
    <property type="match status" value="1"/>
</dbReference>
<evidence type="ECO:0000256" key="4">
    <source>
        <dbReference type="ARBA" id="ARBA00022692"/>
    </source>
</evidence>
<dbReference type="InterPro" id="IPR002490">
    <property type="entry name" value="V-ATPase_116kDa_su"/>
</dbReference>
<feature type="transmembrane region" description="Helical" evidence="9">
    <location>
        <begin position="477"/>
        <end position="494"/>
    </location>
</feature>
<feature type="transmembrane region" description="Helical" evidence="9">
    <location>
        <begin position="381"/>
        <end position="399"/>
    </location>
</feature>
<keyword evidence="6" id="KW-0406">Ion transport</keyword>
<gene>
    <name evidence="10" type="ORF">HW932_15465</name>
</gene>
<evidence type="ECO:0000256" key="6">
    <source>
        <dbReference type="ARBA" id="ARBA00023065"/>
    </source>
</evidence>
<keyword evidence="3" id="KW-0813">Transport</keyword>
<dbReference type="RefSeq" id="WP_176977393.1">
    <property type="nucleotide sequence ID" value="NZ_JABZEO010000011.1"/>
</dbReference>
<comment type="caution">
    <text evidence="10">The sequence shown here is derived from an EMBL/GenBank/DDBJ whole genome shotgun (WGS) entry which is preliminary data.</text>
</comment>
<dbReference type="GO" id="GO:0007035">
    <property type="term" value="P:vacuolar acidification"/>
    <property type="evidence" value="ECO:0007669"/>
    <property type="project" value="TreeGrafter"/>
</dbReference>
<evidence type="ECO:0000256" key="3">
    <source>
        <dbReference type="ARBA" id="ARBA00022448"/>
    </source>
</evidence>
<feature type="coiled-coil region" evidence="8">
    <location>
        <begin position="217"/>
        <end position="244"/>
    </location>
</feature>
<dbReference type="GO" id="GO:0051117">
    <property type="term" value="F:ATPase binding"/>
    <property type="evidence" value="ECO:0007669"/>
    <property type="project" value="TreeGrafter"/>
</dbReference>
<dbReference type="Proteomes" id="UP000592294">
    <property type="component" value="Unassembled WGS sequence"/>
</dbReference>
<proteinExistence type="inferred from homology"/>
<dbReference type="PANTHER" id="PTHR11629:SF63">
    <property type="entry name" value="V-TYPE PROTON ATPASE SUBUNIT A"/>
    <property type="match status" value="1"/>
</dbReference>
<dbReference type="GO" id="GO:0033179">
    <property type="term" value="C:proton-transporting V-type ATPase, V0 domain"/>
    <property type="evidence" value="ECO:0007669"/>
    <property type="project" value="InterPro"/>
</dbReference>
<feature type="transmembrane region" description="Helical" evidence="9">
    <location>
        <begin position="452"/>
        <end position="470"/>
    </location>
</feature>
<sequence>MLRFRPVQARWFETYLPHEQTVRGIEIIAQSGVVELETDPRLSEPMDTHRLHYFVQRARTLIDSHRDDLPGGRHRPTALLGNPVHLANQALHRMRLWSARVDFLKEQLAEQQAERKELRLLGEALWAMRRDGIELRELFSETRFLCKCLFVCPKASCPEGDEVAGQTALIVRGPRHDFLFMLGLRDQRAVISHLVVEQGCEQVGVPSWLSGDPAQRVRQIRDHASELEREITRLEAELRALRHDPEIAEARANLETLAWYLDTASRYLDGLELCHVTGWTTAEDPERLQRELWESGIEAVVRYPDPPPMTAPPVTTLQSGWAQPFRPLLLLWGTPGRQEIDPSGLLALIVPLLFGYMFPDVGHGLLLTGFAVLFWRRWPDIRFLLPCGLAAMVFGLLFGEVFGFSEWLPALWVRPFDDPLLILIVPMVFGVGLLLLGLIFSGVEAKWSGTLGHWLAVDAAVLVLYLSLLAALFDTRALTVAGLALVHYVVGSLWQGRGKGLWVLAGAGGRLLFSLFELMLNTISFARVGAFALAHAAFSHTIITLADGVEQPVGWLLIIVLGNFFEIVIEGLVVFVQTTRLVLFEFFGHFLQAKGRLFRPVPRPVTSAETVRPPPGHG</sequence>
<comment type="subcellular location">
    <subcellularLocation>
        <location evidence="1">Membrane</location>
        <topology evidence="1">Multi-pass membrane protein</topology>
    </subcellularLocation>
</comment>
<reference evidence="10 11" key="1">
    <citation type="submission" date="2020-06" db="EMBL/GenBank/DDBJ databases">
        <title>Whole-genome sequence of Allochromatium humboldtianum DSM 21881, type strain.</title>
        <authorList>
            <person name="Kyndt J.A."/>
            <person name="Meyer T.E."/>
        </authorList>
    </citation>
    <scope>NUCLEOTIDE SEQUENCE [LARGE SCALE GENOMIC DNA]</scope>
    <source>
        <strain evidence="10 11">DSM 21881</strain>
    </source>
</reference>
<feature type="coiled-coil region" evidence="8">
    <location>
        <begin position="94"/>
        <end position="121"/>
    </location>
</feature>
<evidence type="ECO:0000313" key="11">
    <source>
        <dbReference type="Proteomes" id="UP000592294"/>
    </source>
</evidence>
<keyword evidence="7 9" id="KW-0472">Membrane</keyword>
<dbReference type="AlphaFoldDB" id="A0A850RMG4"/>
<dbReference type="EMBL" id="JABZEO010000011">
    <property type="protein sequence ID" value="NVZ10661.1"/>
    <property type="molecule type" value="Genomic_DNA"/>
</dbReference>
<evidence type="ECO:0008006" key="12">
    <source>
        <dbReference type="Google" id="ProtNLM"/>
    </source>
</evidence>
<keyword evidence="4 9" id="KW-0812">Transmembrane</keyword>
<evidence type="ECO:0000256" key="9">
    <source>
        <dbReference type="SAM" id="Phobius"/>
    </source>
</evidence>
<evidence type="ECO:0000313" key="10">
    <source>
        <dbReference type="EMBL" id="NVZ10661.1"/>
    </source>
</evidence>
<protein>
    <recommendedName>
        <fullName evidence="12">V-type ATP synthase subunit I</fullName>
    </recommendedName>
</protein>
<organism evidence="10 11">
    <name type="scientific">Allochromatium humboldtianum</name>
    <dbReference type="NCBI Taxonomy" id="504901"/>
    <lineage>
        <taxon>Bacteria</taxon>
        <taxon>Pseudomonadati</taxon>
        <taxon>Pseudomonadota</taxon>
        <taxon>Gammaproteobacteria</taxon>
        <taxon>Chromatiales</taxon>
        <taxon>Chromatiaceae</taxon>
        <taxon>Allochromatium</taxon>
    </lineage>
</organism>
<feature type="transmembrane region" description="Helical" evidence="9">
    <location>
        <begin position="555"/>
        <end position="576"/>
    </location>
</feature>
<evidence type="ECO:0000256" key="7">
    <source>
        <dbReference type="ARBA" id="ARBA00023136"/>
    </source>
</evidence>
<keyword evidence="11" id="KW-1185">Reference proteome</keyword>
<dbReference type="PANTHER" id="PTHR11629">
    <property type="entry name" value="VACUOLAR PROTON ATPASES"/>
    <property type="match status" value="1"/>
</dbReference>
<feature type="transmembrane region" description="Helical" evidence="9">
    <location>
        <begin position="345"/>
        <end position="375"/>
    </location>
</feature>
<dbReference type="GO" id="GO:0046961">
    <property type="term" value="F:proton-transporting ATPase activity, rotational mechanism"/>
    <property type="evidence" value="ECO:0007669"/>
    <property type="project" value="InterPro"/>
</dbReference>
<keyword evidence="5 9" id="KW-1133">Transmembrane helix</keyword>
<dbReference type="GO" id="GO:0016471">
    <property type="term" value="C:vacuolar proton-transporting V-type ATPase complex"/>
    <property type="evidence" value="ECO:0007669"/>
    <property type="project" value="TreeGrafter"/>
</dbReference>
<accession>A0A850RMG4</accession>
<evidence type="ECO:0000256" key="5">
    <source>
        <dbReference type="ARBA" id="ARBA00022989"/>
    </source>
</evidence>
<evidence type="ECO:0000256" key="8">
    <source>
        <dbReference type="SAM" id="Coils"/>
    </source>
</evidence>
<keyword evidence="8" id="KW-0175">Coiled coil</keyword>
<comment type="similarity">
    <text evidence="2">Belongs to the V-ATPase 116 kDa subunit family.</text>
</comment>
<feature type="transmembrane region" description="Helical" evidence="9">
    <location>
        <begin position="420"/>
        <end position="440"/>
    </location>
</feature>
<name>A0A850RMG4_9GAMM</name>
<feature type="transmembrane region" description="Helical" evidence="9">
    <location>
        <begin position="500"/>
        <end position="518"/>
    </location>
</feature>
<evidence type="ECO:0000256" key="2">
    <source>
        <dbReference type="ARBA" id="ARBA00009904"/>
    </source>
</evidence>
<evidence type="ECO:0000256" key="1">
    <source>
        <dbReference type="ARBA" id="ARBA00004141"/>
    </source>
</evidence>